<protein>
    <submittedName>
        <fullName evidence="1">Uncharacterized protein</fullName>
    </submittedName>
</protein>
<dbReference type="AlphaFoldDB" id="A0A246FG94"/>
<keyword evidence="2" id="KW-1185">Reference proteome</keyword>
<gene>
    <name evidence="1" type="ORF">CDA63_18900</name>
</gene>
<evidence type="ECO:0000313" key="2">
    <source>
        <dbReference type="Proteomes" id="UP000197277"/>
    </source>
</evidence>
<dbReference type="OrthoDB" id="884637at2"/>
<sequence length="174" mass="18937">MKTPPPPLSAPAAQRIPFAQATPEQLAQAERSVRDKLGGEFLPILKVSWTNALQTLQPDLWVTAETVSLDAHELARVTQHLNALPEVALARTGHGPRKLYFARQPMNCPAEVLRALAELEASPQAGGPAVYQLVTGVVRHHAQVETFYWTKGPDPREDDGTDPDQARAALLARG</sequence>
<organism evidence="1 2">
    <name type="scientific">Hymenobacter amundsenii</name>
    <dbReference type="NCBI Taxonomy" id="2006685"/>
    <lineage>
        <taxon>Bacteria</taxon>
        <taxon>Pseudomonadati</taxon>
        <taxon>Bacteroidota</taxon>
        <taxon>Cytophagia</taxon>
        <taxon>Cytophagales</taxon>
        <taxon>Hymenobacteraceae</taxon>
        <taxon>Hymenobacter</taxon>
    </lineage>
</organism>
<comment type="caution">
    <text evidence="1">The sequence shown here is derived from an EMBL/GenBank/DDBJ whole genome shotgun (WGS) entry which is preliminary data.</text>
</comment>
<name>A0A246FG94_9BACT</name>
<dbReference type="RefSeq" id="WP_088466017.1">
    <property type="nucleotide sequence ID" value="NZ_NIRR01000057.1"/>
</dbReference>
<proteinExistence type="predicted"/>
<accession>A0A246FG94</accession>
<evidence type="ECO:0000313" key="1">
    <source>
        <dbReference type="EMBL" id="OWP61534.1"/>
    </source>
</evidence>
<dbReference type="Proteomes" id="UP000197277">
    <property type="component" value="Unassembled WGS sequence"/>
</dbReference>
<reference evidence="1 2" key="1">
    <citation type="submission" date="2017-06" db="EMBL/GenBank/DDBJ databases">
        <title>Hymenobacter amundsenii sp. nov. isolated from regoliths in Antarctica.</title>
        <authorList>
            <person name="Sedlacek I."/>
            <person name="Kralova S."/>
            <person name="Pantucek R."/>
            <person name="Svec P."/>
            <person name="Holochova P."/>
            <person name="Stankova E."/>
            <person name="Vrbovska V."/>
            <person name="Busse H.-J."/>
        </authorList>
    </citation>
    <scope>NUCLEOTIDE SEQUENCE [LARGE SCALE GENOMIC DNA]</scope>
    <source>
        <strain evidence="1 2">CCM 8682</strain>
    </source>
</reference>
<dbReference type="EMBL" id="NIRR01000057">
    <property type="protein sequence ID" value="OWP61534.1"/>
    <property type="molecule type" value="Genomic_DNA"/>
</dbReference>